<protein>
    <submittedName>
        <fullName evidence="1">Uncharacterized protein</fullName>
    </submittedName>
</protein>
<name>A0A0G1BRS9_9BACT</name>
<sequence length="68" mass="7794">MSNLKDSWKILFGKSSVEIQPWGFDLLEIVGKAVRIAVGDTLAELVYFHISAPYFGCQPQQRRLKIHF</sequence>
<evidence type="ECO:0000313" key="2">
    <source>
        <dbReference type="Proteomes" id="UP000034036"/>
    </source>
</evidence>
<comment type="caution">
    <text evidence="1">The sequence shown here is derived from an EMBL/GenBank/DDBJ whole genome shotgun (WGS) entry which is preliminary data.</text>
</comment>
<dbReference type="EMBL" id="LCDF01000001">
    <property type="protein sequence ID" value="KKS48956.1"/>
    <property type="molecule type" value="Genomic_DNA"/>
</dbReference>
<dbReference type="Proteomes" id="UP000034036">
    <property type="component" value="Unassembled WGS sequence"/>
</dbReference>
<proteinExistence type="predicted"/>
<reference evidence="1 2" key="1">
    <citation type="journal article" date="2015" name="Nature">
        <title>rRNA introns, odd ribosomes, and small enigmatic genomes across a large radiation of phyla.</title>
        <authorList>
            <person name="Brown C.T."/>
            <person name="Hug L.A."/>
            <person name="Thomas B.C."/>
            <person name="Sharon I."/>
            <person name="Castelle C.J."/>
            <person name="Singh A."/>
            <person name="Wilkins M.J."/>
            <person name="Williams K.H."/>
            <person name="Banfield J.F."/>
        </authorList>
    </citation>
    <scope>NUCLEOTIDE SEQUENCE [LARGE SCALE GENOMIC DNA]</scope>
</reference>
<dbReference type="STRING" id="1618659.UV11_C0001G0051"/>
<accession>A0A0G1BRS9</accession>
<dbReference type="AlphaFoldDB" id="A0A0G1BRS9"/>
<organism evidence="1 2">
    <name type="scientific">Candidatus Giovannonibacteria bacterium GW2011_GWF2_42_19</name>
    <dbReference type="NCBI Taxonomy" id="1618659"/>
    <lineage>
        <taxon>Bacteria</taxon>
        <taxon>Candidatus Giovannoniibacteriota</taxon>
    </lineage>
</organism>
<evidence type="ECO:0000313" key="1">
    <source>
        <dbReference type="EMBL" id="KKS48956.1"/>
    </source>
</evidence>
<gene>
    <name evidence="1" type="ORF">UV11_C0001G0051</name>
</gene>